<keyword evidence="5 8" id="KW-0067">ATP-binding</keyword>
<dbReference type="InterPro" id="IPR019591">
    <property type="entry name" value="Mrp/NBP35_ATP-bd"/>
</dbReference>
<comment type="similarity">
    <text evidence="1">In the N-terminal section; belongs to the MIP18 family.</text>
</comment>
<dbReference type="SUPFAM" id="SSF117916">
    <property type="entry name" value="Fe-S cluster assembly (FSCA) domain-like"/>
    <property type="match status" value="1"/>
</dbReference>
<dbReference type="InterPro" id="IPR027417">
    <property type="entry name" value="P-loop_NTPase"/>
</dbReference>
<dbReference type="InterPro" id="IPR002744">
    <property type="entry name" value="MIP18-like"/>
</dbReference>
<dbReference type="HAMAP" id="MF_02040">
    <property type="entry name" value="Mrp_NBP35"/>
    <property type="match status" value="1"/>
</dbReference>
<dbReference type="PROSITE" id="PS01215">
    <property type="entry name" value="MRP"/>
    <property type="match status" value="1"/>
</dbReference>
<dbReference type="Pfam" id="PF10609">
    <property type="entry name" value="ParA"/>
    <property type="match status" value="1"/>
</dbReference>
<keyword evidence="3 8" id="KW-0479">Metal-binding</keyword>
<dbReference type="Gene3D" id="3.40.50.300">
    <property type="entry name" value="P-loop containing nucleotide triphosphate hydrolases"/>
    <property type="match status" value="1"/>
</dbReference>
<protein>
    <recommendedName>
        <fullName evidence="8">Iron-sulfur cluster carrier protein</fullName>
    </recommendedName>
</protein>
<evidence type="ECO:0000256" key="8">
    <source>
        <dbReference type="HAMAP-Rule" id="MF_02040"/>
    </source>
</evidence>
<evidence type="ECO:0000313" key="10">
    <source>
        <dbReference type="EMBL" id="UYQ93999.1"/>
    </source>
</evidence>
<dbReference type="InterPro" id="IPR000808">
    <property type="entry name" value="Mrp-like_CS"/>
</dbReference>
<dbReference type="RefSeq" id="WP_244845295.1">
    <property type="nucleotide sequence ID" value="NZ_CP107006.1"/>
</dbReference>
<dbReference type="PANTHER" id="PTHR42961:SF2">
    <property type="entry name" value="IRON-SULFUR PROTEIN NUBPL"/>
    <property type="match status" value="1"/>
</dbReference>
<keyword evidence="8" id="KW-0378">Hydrolase</keyword>
<dbReference type="GO" id="GO:0005524">
    <property type="term" value="F:ATP binding"/>
    <property type="evidence" value="ECO:0007669"/>
    <property type="project" value="UniProtKB-KW"/>
</dbReference>
<dbReference type="Proteomes" id="UP001162741">
    <property type="component" value="Chromosome"/>
</dbReference>
<dbReference type="CDD" id="cd02037">
    <property type="entry name" value="Mrp_NBP35"/>
    <property type="match status" value="1"/>
</dbReference>
<evidence type="ECO:0000256" key="3">
    <source>
        <dbReference type="ARBA" id="ARBA00022723"/>
    </source>
</evidence>
<dbReference type="EMBL" id="CP107006">
    <property type="protein sequence ID" value="UYQ93999.1"/>
    <property type="molecule type" value="Genomic_DNA"/>
</dbReference>
<evidence type="ECO:0000256" key="4">
    <source>
        <dbReference type="ARBA" id="ARBA00022741"/>
    </source>
</evidence>
<gene>
    <name evidence="10" type="ORF">MKQ68_02690</name>
</gene>
<dbReference type="InterPro" id="IPR033756">
    <property type="entry name" value="YlxH/NBP35"/>
</dbReference>
<feature type="binding site" evidence="8">
    <location>
        <begin position="105"/>
        <end position="112"/>
    </location>
    <ligand>
        <name>ATP</name>
        <dbReference type="ChEBI" id="CHEBI:30616"/>
    </ligand>
</feature>
<keyword evidence="11" id="KW-1185">Reference proteome</keyword>
<name>A0ABY6J775_9BACT</name>
<evidence type="ECO:0000256" key="6">
    <source>
        <dbReference type="ARBA" id="ARBA00023004"/>
    </source>
</evidence>
<comment type="function">
    <text evidence="8">Binds and transfers iron-sulfur (Fe-S) clusters to target apoproteins. Can hydrolyze ATP.</text>
</comment>
<dbReference type="PANTHER" id="PTHR42961">
    <property type="entry name" value="IRON-SULFUR PROTEIN NUBPL"/>
    <property type="match status" value="1"/>
</dbReference>
<evidence type="ECO:0000256" key="2">
    <source>
        <dbReference type="ARBA" id="ARBA00008205"/>
    </source>
</evidence>
<evidence type="ECO:0000256" key="1">
    <source>
        <dbReference type="ARBA" id="ARBA00007352"/>
    </source>
</evidence>
<dbReference type="SUPFAM" id="SSF52540">
    <property type="entry name" value="P-loop containing nucleoside triphosphate hydrolases"/>
    <property type="match status" value="1"/>
</dbReference>
<reference evidence="10" key="1">
    <citation type="submission" date="2022-10" db="EMBL/GenBank/DDBJ databases">
        <title>Chitinophaga sp. nov., isolated from soil.</title>
        <authorList>
            <person name="Jeon C.O."/>
        </authorList>
    </citation>
    <scope>NUCLEOTIDE SEQUENCE</scope>
    <source>
        <strain evidence="10">R8</strain>
    </source>
</reference>
<evidence type="ECO:0000313" key="11">
    <source>
        <dbReference type="Proteomes" id="UP001162741"/>
    </source>
</evidence>
<evidence type="ECO:0000256" key="5">
    <source>
        <dbReference type="ARBA" id="ARBA00022840"/>
    </source>
</evidence>
<dbReference type="InterPro" id="IPR044304">
    <property type="entry name" value="NUBPL-like"/>
</dbReference>
<comment type="subunit">
    <text evidence="8">Homodimer.</text>
</comment>
<dbReference type="Pfam" id="PF01883">
    <property type="entry name" value="FeS_assembly_P"/>
    <property type="match status" value="1"/>
</dbReference>
<evidence type="ECO:0000259" key="9">
    <source>
        <dbReference type="Pfam" id="PF01883"/>
    </source>
</evidence>
<feature type="domain" description="MIP18 family-like" evidence="9">
    <location>
        <begin position="4"/>
        <end position="77"/>
    </location>
</feature>
<dbReference type="Gene3D" id="3.30.300.130">
    <property type="entry name" value="Fe-S cluster assembly (FSCA)"/>
    <property type="match status" value="1"/>
</dbReference>
<dbReference type="InterPro" id="IPR034904">
    <property type="entry name" value="FSCA_dom_sf"/>
</dbReference>
<comment type="similarity">
    <text evidence="8">Belongs to the Mrp/NBP35 ATP-binding proteins family.</text>
</comment>
<organism evidence="10 11">
    <name type="scientific">Chitinophaga horti</name>
    <dbReference type="NCBI Taxonomy" id="2920382"/>
    <lineage>
        <taxon>Bacteria</taxon>
        <taxon>Pseudomonadati</taxon>
        <taxon>Bacteroidota</taxon>
        <taxon>Chitinophagia</taxon>
        <taxon>Chitinophagales</taxon>
        <taxon>Chitinophagaceae</taxon>
        <taxon>Chitinophaga</taxon>
    </lineage>
</organism>
<evidence type="ECO:0000256" key="7">
    <source>
        <dbReference type="ARBA" id="ARBA00023014"/>
    </source>
</evidence>
<comment type="similarity">
    <text evidence="2">In the C-terminal section; belongs to the Mrp/NBP35 ATP-binding proteins family.</text>
</comment>
<proteinExistence type="inferred from homology"/>
<sequence length="365" mass="38989">MMTKEQIIHALSHVEEPDLGKDLVTLNMVKDIEIDGEKVSFTVVLTTPACPLKDLIRNACINAVKHFVNKEAVVTVNMTANVNSTRKDAKTVLPGVKNVIMVASGKGGVGKSTVAANLAISLAQGGAEVGLMDADIYGPSVPIMFGVRGERPMMVSVDGKGKIAPMEKFGIKFMSIGLLVDEKQAIVWRGPMLSSALRQFVTDVHWGDLDYLIIDMPPGTGDVQLTLVQTVPVTGAVIVTTPQEVALADAKKGIAMFASPAINVPVIGLVENMAYFTPKELPDNKYYIFGREGGKRLASELDIPFLGQIPLVQGIREGGDYGQPAITGDDEITKKAFIDFAGATARGIAMRNANLAPTKIVEVMV</sequence>
<keyword evidence="7 8" id="KW-0411">Iron-sulfur</keyword>
<accession>A0ABY6J775</accession>
<keyword evidence="6 8" id="KW-0408">Iron</keyword>
<keyword evidence="4 8" id="KW-0547">Nucleotide-binding</keyword>